<comment type="caution">
    <text evidence="10">The sequence shown here is derived from an EMBL/GenBank/DDBJ whole genome shotgun (WGS) entry which is preliminary data.</text>
</comment>
<dbReference type="AlphaFoldDB" id="A0AAN8EKN6"/>
<dbReference type="PRINTS" id="PR00463">
    <property type="entry name" value="EP450I"/>
</dbReference>
<keyword evidence="7" id="KW-0503">Monooxygenase</keyword>
<evidence type="ECO:0000256" key="2">
    <source>
        <dbReference type="ARBA" id="ARBA00010617"/>
    </source>
</evidence>
<dbReference type="GO" id="GO:0005506">
    <property type="term" value="F:iron ion binding"/>
    <property type="evidence" value="ECO:0007669"/>
    <property type="project" value="InterPro"/>
</dbReference>
<evidence type="ECO:0000256" key="4">
    <source>
        <dbReference type="ARBA" id="ARBA00022723"/>
    </source>
</evidence>
<evidence type="ECO:0000256" key="8">
    <source>
        <dbReference type="PIRSR" id="PIRSR602401-1"/>
    </source>
</evidence>
<keyword evidence="9" id="KW-0472">Membrane</keyword>
<reference evidence="10 11" key="1">
    <citation type="submission" date="2022-12" db="EMBL/GenBank/DDBJ databases">
        <title>Genomic features and morphological characterization of a novel Knufia sp. strain isolated from spacecraft assembly facility.</title>
        <authorList>
            <person name="Teixeira M."/>
            <person name="Chander A.M."/>
            <person name="Stajich J.E."/>
            <person name="Venkateswaran K."/>
        </authorList>
    </citation>
    <scope>NUCLEOTIDE SEQUENCE [LARGE SCALE GENOMIC DNA]</scope>
    <source>
        <strain evidence="10 11">FJI-L2-BK-P2</strain>
    </source>
</reference>
<dbReference type="InterPro" id="IPR001128">
    <property type="entry name" value="Cyt_P450"/>
</dbReference>
<dbReference type="GO" id="GO:0004497">
    <property type="term" value="F:monooxygenase activity"/>
    <property type="evidence" value="ECO:0007669"/>
    <property type="project" value="UniProtKB-KW"/>
</dbReference>
<keyword evidence="9" id="KW-0812">Transmembrane</keyword>
<dbReference type="Pfam" id="PF00067">
    <property type="entry name" value="p450"/>
    <property type="match status" value="1"/>
</dbReference>
<dbReference type="Gene3D" id="1.10.630.10">
    <property type="entry name" value="Cytochrome P450"/>
    <property type="match status" value="1"/>
</dbReference>
<evidence type="ECO:0000313" key="11">
    <source>
        <dbReference type="Proteomes" id="UP001316803"/>
    </source>
</evidence>
<dbReference type="InterPro" id="IPR002401">
    <property type="entry name" value="Cyt_P450_E_grp-I"/>
</dbReference>
<dbReference type="PANTHER" id="PTHR24305:SF157">
    <property type="entry name" value="N-ACETYLTRYPTOPHAN 6-HYDROXYLASE IVOC-RELATED"/>
    <property type="match status" value="1"/>
</dbReference>
<dbReference type="EMBL" id="JAKLMC020000002">
    <property type="protein sequence ID" value="KAK5957989.1"/>
    <property type="molecule type" value="Genomic_DNA"/>
</dbReference>
<gene>
    <name evidence="10" type="ORF">OHC33_001179</name>
</gene>
<feature type="transmembrane region" description="Helical" evidence="9">
    <location>
        <begin position="6"/>
        <end position="27"/>
    </location>
</feature>
<name>A0AAN8EKN6_9EURO</name>
<dbReference type="PRINTS" id="PR00385">
    <property type="entry name" value="P450"/>
</dbReference>
<dbReference type="InterPro" id="IPR050121">
    <property type="entry name" value="Cytochrome_P450_monoxygenase"/>
</dbReference>
<feature type="binding site" description="axial binding residue" evidence="8">
    <location>
        <position position="429"/>
    </location>
    <ligand>
        <name>heme</name>
        <dbReference type="ChEBI" id="CHEBI:30413"/>
    </ligand>
    <ligandPart>
        <name>Fe</name>
        <dbReference type="ChEBI" id="CHEBI:18248"/>
    </ligandPart>
</feature>
<comment type="cofactor">
    <cofactor evidence="1 8">
        <name>heme</name>
        <dbReference type="ChEBI" id="CHEBI:30413"/>
    </cofactor>
</comment>
<keyword evidence="3 8" id="KW-0349">Heme</keyword>
<proteinExistence type="inferred from homology"/>
<evidence type="ECO:0000256" key="3">
    <source>
        <dbReference type="ARBA" id="ARBA00022617"/>
    </source>
</evidence>
<evidence type="ECO:0000256" key="9">
    <source>
        <dbReference type="SAM" id="Phobius"/>
    </source>
</evidence>
<dbReference type="InterPro" id="IPR036396">
    <property type="entry name" value="Cyt_P450_sf"/>
</dbReference>
<evidence type="ECO:0000256" key="1">
    <source>
        <dbReference type="ARBA" id="ARBA00001971"/>
    </source>
</evidence>
<evidence type="ECO:0000256" key="7">
    <source>
        <dbReference type="ARBA" id="ARBA00023033"/>
    </source>
</evidence>
<evidence type="ECO:0000256" key="6">
    <source>
        <dbReference type="ARBA" id="ARBA00023004"/>
    </source>
</evidence>
<dbReference type="PANTHER" id="PTHR24305">
    <property type="entry name" value="CYTOCHROME P450"/>
    <property type="match status" value="1"/>
</dbReference>
<accession>A0AAN8EKN6</accession>
<keyword evidence="6 8" id="KW-0408">Iron</keyword>
<dbReference type="GO" id="GO:0016705">
    <property type="term" value="F:oxidoreductase activity, acting on paired donors, with incorporation or reduction of molecular oxygen"/>
    <property type="evidence" value="ECO:0007669"/>
    <property type="project" value="InterPro"/>
</dbReference>
<sequence length="503" mass="57748">MNQPATFVLFVLSLLTYLLSLFVYRLWLSPVAHVPGPVLAKTTYWYEFYWDVVQTGRYTFHIEELHKQYGPIIRLNPHEVHINDPDFYDEVYVGAASGKKRNKWAWLVDSFGIPDSTFSTVDHDVHRIRRAALNPFFSKAKEFKTTGEPMLLGLAFTAVSNDIASSYAFDKKDFRVDASDFAPDFHRASGKVAKQSHLMKQFPWILKLSQKMPDRWITSMDPDLGAYIGLQRDLQRQTKEIETTYNSRDYKPRESTSIFHEILASSYLPESERRHSRLWQDGQTILIAGTITTASTFSNLLFFLLTQSETLRHVRDELSSAIPDEIAPLNLTTLENLPFLTACLMEALRYSNGVCTRLQRIDPDKPIIFHARKDSNMTTMLIHRNPLIYKEPMTFNPVHWLTTDAAGKPILHHKLDRYFLPFTKGTRACLGINLAWAELYLLTAMMFRPGGYGSKIDQREGDKGYLGLFETTYEKDIEIVGDGTTPIVREPKVGVRVLVKECE</sequence>
<dbReference type="GO" id="GO:0020037">
    <property type="term" value="F:heme binding"/>
    <property type="evidence" value="ECO:0007669"/>
    <property type="project" value="InterPro"/>
</dbReference>
<protein>
    <recommendedName>
        <fullName evidence="12">Cytochrome P450</fullName>
    </recommendedName>
</protein>
<dbReference type="CDD" id="cd11062">
    <property type="entry name" value="CYP58-like"/>
    <property type="match status" value="1"/>
</dbReference>
<evidence type="ECO:0000313" key="10">
    <source>
        <dbReference type="EMBL" id="KAK5957989.1"/>
    </source>
</evidence>
<keyword evidence="5" id="KW-0560">Oxidoreductase</keyword>
<organism evidence="10 11">
    <name type="scientific">Knufia fluminis</name>
    <dbReference type="NCBI Taxonomy" id="191047"/>
    <lineage>
        <taxon>Eukaryota</taxon>
        <taxon>Fungi</taxon>
        <taxon>Dikarya</taxon>
        <taxon>Ascomycota</taxon>
        <taxon>Pezizomycotina</taxon>
        <taxon>Eurotiomycetes</taxon>
        <taxon>Chaetothyriomycetidae</taxon>
        <taxon>Chaetothyriales</taxon>
        <taxon>Trichomeriaceae</taxon>
        <taxon>Knufia</taxon>
    </lineage>
</organism>
<evidence type="ECO:0008006" key="12">
    <source>
        <dbReference type="Google" id="ProtNLM"/>
    </source>
</evidence>
<keyword evidence="11" id="KW-1185">Reference proteome</keyword>
<dbReference type="SUPFAM" id="SSF48264">
    <property type="entry name" value="Cytochrome P450"/>
    <property type="match status" value="1"/>
</dbReference>
<dbReference type="Proteomes" id="UP001316803">
    <property type="component" value="Unassembled WGS sequence"/>
</dbReference>
<evidence type="ECO:0000256" key="5">
    <source>
        <dbReference type="ARBA" id="ARBA00023002"/>
    </source>
</evidence>
<comment type="similarity">
    <text evidence="2">Belongs to the cytochrome P450 family.</text>
</comment>
<keyword evidence="4 8" id="KW-0479">Metal-binding</keyword>
<keyword evidence="9" id="KW-1133">Transmembrane helix</keyword>